<name>A0AAD5V953_9APHY</name>
<organism evidence="2 3">
    <name type="scientific">Meripilus lineatus</name>
    <dbReference type="NCBI Taxonomy" id="2056292"/>
    <lineage>
        <taxon>Eukaryota</taxon>
        <taxon>Fungi</taxon>
        <taxon>Dikarya</taxon>
        <taxon>Basidiomycota</taxon>
        <taxon>Agaricomycotina</taxon>
        <taxon>Agaricomycetes</taxon>
        <taxon>Polyporales</taxon>
        <taxon>Meripilaceae</taxon>
        <taxon>Meripilus</taxon>
    </lineage>
</organism>
<evidence type="ECO:0000313" key="2">
    <source>
        <dbReference type="EMBL" id="KAJ3485384.1"/>
    </source>
</evidence>
<feature type="region of interest" description="Disordered" evidence="1">
    <location>
        <begin position="356"/>
        <end position="379"/>
    </location>
</feature>
<reference evidence="2" key="1">
    <citation type="submission" date="2022-07" db="EMBL/GenBank/DDBJ databases">
        <title>Genome Sequence of Physisporinus lineatus.</title>
        <authorList>
            <person name="Buettner E."/>
        </authorList>
    </citation>
    <scope>NUCLEOTIDE SEQUENCE</scope>
    <source>
        <strain evidence="2">VT162</strain>
    </source>
</reference>
<dbReference type="SUPFAM" id="SSF48371">
    <property type="entry name" value="ARM repeat"/>
    <property type="match status" value="1"/>
</dbReference>
<accession>A0AAD5V953</accession>
<evidence type="ECO:0000313" key="3">
    <source>
        <dbReference type="Proteomes" id="UP001212997"/>
    </source>
</evidence>
<gene>
    <name evidence="2" type="ORF">NLI96_g5006</name>
</gene>
<dbReference type="AlphaFoldDB" id="A0AAD5V953"/>
<proteinExistence type="predicted"/>
<feature type="compositionally biased region" description="Pro residues" evidence="1">
    <location>
        <begin position="361"/>
        <end position="376"/>
    </location>
</feature>
<comment type="caution">
    <text evidence="2">The sequence shown here is derived from an EMBL/GenBank/DDBJ whole genome shotgun (WGS) entry which is preliminary data.</text>
</comment>
<protein>
    <submittedName>
        <fullName evidence="2">Uncharacterized protein</fullName>
    </submittedName>
</protein>
<sequence length="406" mass="45324">MFPTNITYYYCSQDPSMIASTSTSPTLAESEPHHIPHKPYSHSVDGVKSWLTALNPDPLVPLHKHREPDFNQHEHPTQYVPTVIRRRAIADPNSCQLDHLGLSRNHPWTARFRAGSVLKDHNIRASYASDLVMSGPWDPSIVSELAAKFCERVTQGLNEPMVDNVALFAREVYDAFISIMGHTPASFFENQLRHCILTEFRAWWLHKLPSAIVQISFHSPSPPHAPPLNLFHSALGVATFIGRLFHVGLVSASFVLLCLHILVDNLSVIEELSAIHAIISHANESLYKRVRMRDFLDILDKKVAKMSPTSSVTFQADVSHDIACHVQNIKDIIQQWANIADTPTPSEASDAATFYSEEAPEIPPPTPEQLPIPPLEQPAVSPIMEPCRTIVAPPATRKRWADVVKA</sequence>
<dbReference type="Proteomes" id="UP001212997">
    <property type="component" value="Unassembled WGS sequence"/>
</dbReference>
<dbReference type="EMBL" id="JANAWD010000155">
    <property type="protein sequence ID" value="KAJ3485384.1"/>
    <property type="molecule type" value="Genomic_DNA"/>
</dbReference>
<dbReference type="InterPro" id="IPR016024">
    <property type="entry name" value="ARM-type_fold"/>
</dbReference>
<evidence type="ECO:0000256" key="1">
    <source>
        <dbReference type="SAM" id="MobiDB-lite"/>
    </source>
</evidence>
<keyword evidence="3" id="KW-1185">Reference proteome</keyword>